<dbReference type="AlphaFoldDB" id="A0A1A3BJH0"/>
<dbReference type="CDD" id="cd03257">
    <property type="entry name" value="ABC_NikE_OppD_transporters"/>
    <property type="match status" value="2"/>
</dbReference>
<dbReference type="GO" id="GO:0016887">
    <property type="term" value="F:ATP hydrolysis activity"/>
    <property type="evidence" value="ECO:0007669"/>
    <property type="project" value="InterPro"/>
</dbReference>
<dbReference type="OrthoDB" id="8036461at2"/>
<feature type="domain" description="ABC transporter" evidence="5">
    <location>
        <begin position="288"/>
        <end position="535"/>
    </location>
</feature>
<sequence>MSGSGPLLSVEGLEVRFGNDEPAVRGVDLTVLPGQTVAIVGESGSGKSTTAAAILGLLSPGGRITGGRVVFDGRDIAAADARLLRSLRGREIGYVPQDPMTNLNPVWKVGFQIREALRVNTDGRDARRRTLELLAEVGMPDPAAQVGRYPHELSGGMCQRALIAIGLAGRPRLLIADELTSALDVTVQRQVLNHLQRLTDESGTALLLITHDLALAAERAESVVVVHRGVVVESGAAQTILRDPQHEYTRRLVAAAPSLVARNKRSAQIRSRVAAQAAEHVAVSNDILVATDLTKAYRESRGAPWRRSEFRAVDGVSFRVRRASTLAIVGESGSGKSTVARMVLGLLAPTSGSVVFDGQEVAATHRTLTFRRRIQPVFQNPYSSLDPRYSVLRAVEEPLRIHRIGDRRQRHQAVRDLIDQVALPSSVLDRLPHELSGGQRQRVAIARALALRPDVLVCDEAVSALDVLVQAQILDLLGELQATFGLTYLFISHDLAVVRQISDDVLVMRAGRVVEHADTEAVFTSPGHEYTRQLLEAIPGASAAPG</sequence>
<name>A0A1A3BJH0_MYCAS</name>
<dbReference type="STRING" id="1790.A5645_07600"/>
<dbReference type="SUPFAM" id="SSF52540">
    <property type="entry name" value="P-loop containing nucleoside triphosphate hydrolases"/>
    <property type="match status" value="2"/>
</dbReference>
<dbReference type="InterPro" id="IPR017871">
    <property type="entry name" value="ABC_transporter-like_CS"/>
</dbReference>
<dbReference type="NCBIfam" id="NF007739">
    <property type="entry name" value="PRK10419.1"/>
    <property type="match status" value="2"/>
</dbReference>
<proteinExistence type="inferred from homology"/>
<reference evidence="6 7" key="1">
    <citation type="submission" date="2016-06" db="EMBL/GenBank/DDBJ databases">
        <authorList>
            <person name="Kjaerup R.B."/>
            <person name="Dalgaard T.S."/>
            <person name="Juul-Madsen H.R."/>
        </authorList>
    </citation>
    <scope>NUCLEOTIDE SEQUENCE [LARGE SCALE GENOMIC DNA]</scope>
    <source>
        <strain evidence="6 7">1081914.2</strain>
    </source>
</reference>
<dbReference type="Pfam" id="PF08352">
    <property type="entry name" value="oligo_HPY"/>
    <property type="match status" value="2"/>
</dbReference>
<evidence type="ECO:0000313" key="7">
    <source>
        <dbReference type="Proteomes" id="UP000093795"/>
    </source>
</evidence>
<keyword evidence="4 6" id="KW-0067">ATP-binding</keyword>
<dbReference type="NCBIfam" id="NF008453">
    <property type="entry name" value="PRK11308.1"/>
    <property type="match status" value="2"/>
</dbReference>
<accession>A0A1A3BJH0</accession>
<dbReference type="InterPro" id="IPR050319">
    <property type="entry name" value="ABC_transp_ATP-bind"/>
</dbReference>
<protein>
    <submittedName>
        <fullName evidence="6">ABC transporter ATP-binding protein</fullName>
    </submittedName>
</protein>
<dbReference type="Pfam" id="PF00005">
    <property type="entry name" value="ABC_tran"/>
    <property type="match status" value="2"/>
</dbReference>
<dbReference type="InterPro" id="IPR013563">
    <property type="entry name" value="Oligopep_ABC_C"/>
</dbReference>
<gene>
    <name evidence="6" type="ORF">A9X01_05650</name>
</gene>
<dbReference type="InterPro" id="IPR003593">
    <property type="entry name" value="AAA+_ATPase"/>
</dbReference>
<organism evidence="6 7">
    <name type="scientific">Mycobacterium asiaticum</name>
    <dbReference type="NCBI Taxonomy" id="1790"/>
    <lineage>
        <taxon>Bacteria</taxon>
        <taxon>Bacillati</taxon>
        <taxon>Actinomycetota</taxon>
        <taxon>Actinomycetes</taxon>
        <taxon>Mycobacteriales</taxon>
        <taxon>Mycobacteriaceae</taxon>
        <taxon>Mycobacterium</taxon>
    </lineage>
</organism>
<evidence type="ECO:0000256" key="3">
    <source>
        <dbReference type="ARBA" id="ARBA00022741"/>
    </source>
</evidence>
<dbReference type="RefSeq" id="WP_065123383.1">
    <property type="nucleotide sequence ID" value="NZ_LZKQ01000306.1"/>
</dbReference>
<feature type="domain" description="ABC transporter" evidence="5">
    <location>
        <begin position="8"/>
        <end position="253"/>
    </location>
</feature>
<keyword evidence="2" id="KW-0813">Transport</keyword>
<dbReference type="GO" id="GO:0015833">
    <property type="term" value="P:peptide transport"/>
    <property type="evidence" value="ECO:0007669"/>
    <property type="project" value="InterPro"/>
</dbReference>
<dbReference type="Gene3D" id="3.40.50.300">
    <property type="entry name" value="P-loop containing nucleotide triphosphate hydrolases"/>
    <property type="match status" value="2"/>
</dbReference>
<dbReference type="eggNOG" id="COG4172">
    <property type="taxonomic scope" value="Bacteria"/>
</dbReference>
<evidence type="ECO:0000256" key="4">
    <source>
        <dbReference type="ARBA" id="ARBA00022840"/>
    </source>
</evidence>
<dbReference type="PANTHER" id="PTHR43776">
    <property type="entry name" value="TRANSPORT ATP-BINDING PROTEIN"/>
    <property type="match status" value="1"/>
</dbReference>
<dbReference type="InterPro" id="IPR027417">
    <property type="entry name" value="P-loop_NTPase"/>
</dbReference>
<evidence type="ECO:0000259" key="5">
    <source>
        <dbReference type="PROSITE" id="PS50893"/>
    </source>
</evidence>
<dbReference type="EMBL" id="LZKQ01000306">
    <property type="protein sequence ID" value="OBI74458.1"/>
    <property type="molecule type" value="Genomic_DNA"/>
</dbReference>
<comment type="caution">
    <text evidence="6">The sequence shown here is derived from an EMBL/GenBank/DDBJ whole genome shotgun (WGS) entry which is preliminary data.</text>
</comment>
<dbReference type="GO" id="GO:0005524">
    <property type="term" value="F:ATP binding"/>
    <property type="evidence" value="ECO:0007669"/>
    <property type="project" value="UniProtKB-KW"/>
</dbReference>
<dbReference type="PANTHER" id="PTHR43776:SF7">
    <property type="entry name" value="D,D-DIPEPTIDE TRANSPORT ATP-BINDING PROTEIN DDPF-RELATED"/>
    <property type="match status" value="1"/>
</dbReference>
<dbReference type="Proteomes" id="UP000093795">
    <property type="component" value="Unassembled WGS sequence"/>
</dbReference>
<dbReference type="PROSITE" id="PS50893">
    <property type="entry name" value="ABC_TRANSPORTER_2"/>
    <property type="match status" value="2"/>
</dbReference>
<evidence type="ECO:0000313" key="6">
    <source>
        <dbReference type="EMBL" id="OBI74458.1"/>
    </source>
</evidence>
<keyword evidence="3" id="KW-0547">Nucleotide-binding</keyword>
<dbReference type="InterPro" id="IPR003439">
    <property type="entry name" value="ABC_transporter-like_ATP-bd"/>
</dbReference>
<evidence type="ECO:0000256" key="1">
    <source>
        <dbReference type="ARBA" id="ARBA00005417"/>
    </source>
</evidence>
<dbReference type="PROSITE" id="PS00211">
    <property type="entry name" value="ABC_TRANSPORTER_1"/>
    <property type="match status" value="2"/>
</dbReference>
<evidence type="ECO:0000256" key="2">
    <source>
        <dbReference type="ARBA" id="ARBA00022448"/>
    </source>
</evidence>
<dbReference type="FunFam" id="3.40.50.300:FF:001383">
    <property type="entry name" value="Peptide ABC transporter ATP-binding protein"/>
    <property type="match status" value="1"/>
</dbReference>
<dbReference type="SMART" id="SM00382">
    <property type="entry name" value="AAA"/>
    <property type="match status" value="2"/>
</dbReference>
<comment type="similarity">
    <text evidence="1">Belongs to the ABC transporter superfamily.</text>
</comment>
<dbReference type="GO" id="GO:0055085">
    <property type="term" value="P:transmembrane transport"/>
    <property type="evidence" value="ECO:0007669"/>
    <property type="project" value="UniProtKB-ARBA"/>
</dbReference>